<comment type="caution">
    <text evidence="2">The sequence shown here is derived from an EMBL/GenBank/DDBJ whole genome shotgun (WGS) entry which is preliminary data.</text>
</comment>
<name>A0A1J7BXL6_FLAJO</name>
<accession>A0A1J7BXL6</accession>
<feature type="transmembrane region" description="Helical" evidence="1">
    <location>
        <begin position="55"/>
        <end position="74"/>
    </location>
</feature>
<evidence type="ECO:0000313" key="3">
    <source>
        <dbReference type="Proteomes" id="UP000182826"/>
    </source>
</evidence>
<dbReference type="EMBL" id="MLFK01000002">
    <property type="protein sequence ID" value="OIV43383.1"/>
    <property type="molecule type" value="Genomic_DNA"/>
</dbReference>
<keyword evidence="3" id="KW-1185">Reference proteome</keyword>
<gene>
    <name evidence="2" type="ORF">BKM63_04045</name>
</gene>
<dbReference type="OrthoDB" id="157646at2"/>
<keyword evidence="1" id="KW-0812">Transmembrane</keyword>
<proteinExistence type="predicted"/>
<evidence type="ECO:0000313" key="2">
    <source>
        <dbReference type="EMBL" id="OIV43383.1"/>
    </source>
</evidence>
<organism evidence="2 3">
    <name type="scientific">Flavobacterium johnsoniae</name>
    <name type="common">Cytophaga johnsonae</name>
    <dbReference type="NCBI Taxonomy" id="986"/>
    <lineage>
        <taxon>Bacteria</taxon>
        <taxon>Pseudomonadati</taxon>
        <taxon>Bacteroidota</taxon>
        <taxon>Flavobacteriia</taxon>
        <taxon>Flavobacteriales</taxon>
        <taxon>Flavobacteriaceae</taxon>
        <taxon>Flavobacterium</taxon>
    </lineage>
</organism>
<dbReference type="AlphaFoldDB" id="A0A1J7BXL6"/>
<protein>
    <submittedName>
        <fullName evidence="2">Uncharacterized protein</fullName>
    </submittedName>
</protein>
<keyword evidence="1" id="KW-1133">Transmembrane helix</keyword>
<keyword evidence="1" id="KW-0472">Membrane</keyword>
<dbReference type="RefSeq" id="WP_071635352.1">
    <property type="nucleotide sequence ID" value="NZ_MLFK01000002.1"/>
</dbReference>
<reference evidence="2 3" key="1">
    <citation type="submission" date="2016-10" db="EMBL/GenBank/DDBJ databases">
        <title>Draft Genome Sequence of Rhizobacteria Flavobacterium johnsoniae CI04.</title>
        <authorList>
            <person name="Bravo J.I."/>
            <person name="Lozano G.L."/>
            <person name="Handelsman J."/>
        </authorList>
    </citation>
    <scope>NUCLEOTIDE SEQUENCE [LARGE SCALE GENOMIC DNA]</scope>
    <source>
        <strain evidence="2 3">CI04</strain>
    </source>
</reference>
<dbReference type="Proteomes" id="UP000182826">
    <property type="component" value="Unassembled WGS sequence"/>
</dbReference>
<sequence length="75" mass="9030">MKDYNDPSEEQKNQWQNDPDNWIWGMFYYNPDDKRLFAPKRIKEFGWTANFANPHSVFIMSLLILVLIVFAKFAK</sequence>
<evidence type="ECO:0000256" key="1">
    <source>
        <dbReference type="SAM" id="Phobius"/>
    </source>
</evidence>